<evidence type="ECO:0000256" key="6">
    <source>
        <dbReference type="RuleBase" id="RU000461"/>
    </source>
</evidence>
<dbReference type="OrthoDB" id="3934656at2759"/>
<evidence type="ECO:0000256" key="1">
    <source>
        <dbReference type="ARBA" id="ARBA00001971"/>
    </source>
</evidence>
<dbReference type="CDD" id="cd11060">
    <property type="entry name" value="CYP57A1-like"/>
    <property type="match status" value="1"/>
</dbReference>
<dbReference type="GO" id="GO:0020037">
    <property type="term" value="F:heme binding"/>
    <property type="evidence" value="ECO:0007669"/>
    <property type="project" value="InterPro"/>
</dbReference>
<keyword evidence="5 6" id="KW-0349">Heme</keyword>
<dbReference type="PANTHER" id="PTHR24305">
    <property type="entry name" value="CYTOCHROME P450"/>
    <property type="match status" value="1"/>
</dbReference>
<evidence type="ECO:0000256" key="3">
    <source>
        <dbReference type="ARBA" id="ARBA00022723"/>
    </source>
</evidence>
<dbReference type="InterPro" id="IPR017972">
    <property type="entry name" value="Cyt_P450_CS"/>
</dbReference>
<accession>A0A9P4UXS3</accession>
<keyword evidence="4 5" id="KW-0408">Iron</keyword>
<comment type="similarity">
    <text evidence="2 6">Belongs to the cytochrome P450 family.</text>
</comment>
<dbReference type="PRINTS" id="PR00465">
    <property type="entry name" value="EP450IV"/>
</dbReference>
<evidence type="ECO:0000256" key="5">
    <source>
        <dbReference type="PIRSR" id="PIRSR602403-1"/>
    </source>
</evidence>
<dbReference type="AlphaFoldDB" id="A0A9P4UXS3"/>
<dbReference type="Gene3D" id="1.10.630.10">
    <property type="entry name" value="Cytochrome P450"/>
    <property type="match status" value="1"/>
</dbReference>
<dbReference type="GO" id="GO:0005506">
    <property type="term" value="F:iron ion binding"/>
    <property type="evidence" value="ECO:0007669"/>
    <property type="project" value="InterPro"/>
</dbReference>
<dbReference type="EMBL" id="ML996249">
    <property type="protein sequence ID" value="KAF2729301.1"/>
    <property type="molecule type" value="Genomic_DNA"/>
</dbReference>
<evidence type="ECO:0000256" key="2">
    <source>
        <dbReference type="ARBA" id="ARBA00010617"/>
    </source>
</evidence>
<dbReference type="Proteomes" id="UP000799444">
    <property type="component" value="Unassembled WGS sequence"/>
</dbReference>
<dbReference type="InterPro" id="IPR050121">
    <property type="entry name" value="Cytochrome_P450_monoxygenase"/>
</dbReference>
<keyword evidence="3 5" id="KW-0479">Metal-binding</keyword>
<sequence length="505" mass="56867">MALVPLLLKALGLGIIVVLSQYLVAYLSSPLKNLPGPFLAKFSDWWRFFNHYGMKHIETQHALHNKYGSVVRLGPKTVSLNDGSLVKVIYSTRGTFIKSDYYTINDALQDGHLIQNLFSTRDNDFHARSLKPIQKLFSVQGSLELEPLMNDTIRSLCDQLETRFMQGSNAGKTCDIADWISYFTWDFLGDMTFSKRMGFMESGSDVGNMISTAESVMRYFSVVGQIPMLDKLLGKNPYLPYKFADFSVPAGFCVQRFIERMQNLEQFKDKKDYMNGFLEAKKEFPDLVGDNEVIGYLILNILGGADTTAILLKALLYHILKTPRVHTLLTTELRSAPALSFPPSHSALAPLPYLSACIKEALRIHPVVGHILERVVPASGLQLADGTMLPPGTIVGINPWVLTRNTDVYGPRTEEFVPERWMRGAGEGEDEFEARMKGMREADLGFGGGNRTCLGRPLALVELGKVAATLFGKYEIELEDEGREWELHKQWFVWPHDIKVRMRKA</sequence>
<dbReference type="SUPFAM" id="SSF48264">
    <property type="entry name" value="Cytochrome P450"/>
    <property type="match status" value="1"/>
</dbReference>
<dbReference type="InterPro" id="IPR036396">
    <property type="entry name" value="Cyt_P450_sf"/>
</dbReference>
<name>A0A9P4UXS3_9PLEO</name>
<evidence type="ECO:0000313" key="8">
    <source>
        <dbReference type="Proteomes" id="UP000799444"/>
    </source>
</evidence>
<keyword evidence="6" id="KW-0503">Monooxygenase</keyword>
<dbReference type="PROSITE" id="PS00086">
    <property type="entry name" value="CYTOCHROME_P450"/>
    <property type="match status" value="1"/>
</dbReference>
<dbReference type="PRINTS" id="PR00385">
    <property type="entry name" value="P450"/>
</dbReference>
<comment type="caution">
    <text evidence="7">The sequence shown here is derived from an EMBL/GenBank/DDBJ whole genome shotgun (WGS) entry which is preliminary data.</text>
</comment>
<protein>
    <submittedName>
        <fullName evidence="7">Cytochrome P450</fullName>
    </submittedName>
</protein>
<reference evidence="7" key="1">
    <citation type="journal article" date="2020" name="Stud. Mycol.">
        <title>101 Dothideomycetes genomes: a test case for predicting lifestyles and emergence of pathogens.</title>
        <authorList>
            <person name="Haridas S."/>
            <person name="Albert R."/>
            <person name="Binder M."/>
            <person name="Bloem J."/>
            <person name="Labutti K."/>
            <person name="Salamov A."/>
            <person name="Andreopoulos B."/>
            <person name="Baker S."/>
            <person name="Barry K."/>
            <person name="Bills G."/>
            <person name="Bluhm B."/>
            <person name="Cannon C."/>
            <person name="Castanera R."/>
            <person name="Culley D."/>
            <person name="Daum C."/>
            <person name="Ezra D."/>
            <person name="Gonzalez J."/>
            <person name="Henrissat B."/>
            <person name="Kuo A."/>
            <person name="Liang C."/>
            <person name="Lipzen A."/>
            <person name="Lutzoni F."/>
            <person name="Magnuson J."/>
            <person name="Mondo S."/>
            <person name="Nolan M."/>
            <person name="Ohm R."/>
            <person name="Pangilinan J."/>
            <person name="Park H.-J."/>
            <person name="Ramirez L."/>
            <person name="Alfaro M."/>
            <person name="Sun H."/>
            <person name="Tritt A."/>
            <person name="Yoshinaga Y."/>
            <person name="Zwiers L.-H."/>
            <person name="Turgeon B."/>
            <person name="Goodwin S."/>
            <person name="Spatafora J."/>
            <person name="Crous P."/>
            <person name="Grigoriev I."/>
        </authorList>
    </citation>
    <scope>NUCLEOTIDE SEQUENCE</scope>
    <source>
        <strain evidence="7">CBS 125425</strain>
    </source>
</reference>
<dbReference type="Pfam" id="PF00067">
    <property type="entry name" value="p450"/>
    <property type="match status" value="1"/>
</dbReference>
<keyword evidence="6" id="KW-0560">Oxidoreductase</keyword>
<comment type="cofactor">
    <cofactor evidence="1 5">
        <name>heme</name>
        <dbReference type="ChEBI" id="CHEBI:30413"/>
    </cofactor>
</comment>
<organism evidence="7 8">
    <name type="scientific">Polyplosphaeria fusca</name>
    <dbReference type="NCBI Taxonomy" id="682080"/>
    <lineage>
        <taxon>Eukaryota</taxon>
        <taxon>Fungi</taxon>
        <taxon>Dikarya</taxon>
        <taxon>Ascomycota</taxon>
        <taxon>Pezizomycotina</taxon>
        <taxon>Dothideomycetes</taxon>
        <taxon>Pleosporomycetidae</taxon>
        <taxon>Pleosporales</taxon>
        <taxon>Tetraplosphaeriaceae</taxon>
        <taxon>Polyplosphaeria</taxon>
    </lineage>
</organism>
<evidence type="ECO:0000313" key="7">
    <source>
        <dbReference type="EMBL" id="KAF2729301.1"/>
    </source>
</evidence>
<dbReference type="InterPro" id="IPR001128">
    <property type="entry name" value="Cyt_P450"/>
</dbReference>
<dbReference type="InterPro" id="IPR002403">
    <property type="entry name" value="Cyt_P450_E_grp-IV"/>
</dbReference>
<evidence type="ECO:0000256" key="4">
    <source>
        <dbReference type="ARBA" id="ARBA00023004"/>
    </source>
</evidence>
<dbReference type="PANTHER" id="PTHR24305:SF180">
    <property type="entry name" value="P450, PUTATIVE (EUROFUNG)-RELATED"/>
    <property type="match status" value="1"/>
</dbReference>
<dbReference type="GO" id="GO:0016705">
    <property type="term" value="F:oxidoreductase activity, acting on paired donors, with incorporation or reduction of molecular oxygen"/>
    <property type="evidence" value="ECO:0007669"/>
    <property type="project" value="InterPro"/>
</dbReference>
<gene>
    <name evidence="7" type="ORF">EJ04DRAFT_516025</name>
</gene>
<feature type="binding site" description="axial binding residue" evidence="5">
    <location>
        <position position="453"/>
    </location>
    <ligand>
        <name>heme</name>
        <dbReference type="ChEBI" id="CHEBI:30413"/>
    </ligand>
    <ligandPart>
        <name>Fe</name>
        <dbReference type="ChEBI" id="CHEBI:18248"/>
    </ligandPart>
</feature>
<dbReference type="GO" id="GO:0004497">
    <property type="term" value="F:monooxygenase activity"/>
    <property type="evidence" value="ECO:0007669"/>
    <property type="project" value="UniProtKB-KW"/>
</dbReference>
<keyword evidence="8" id="KW-1185">Reference proteome</keyword>
<proteinExistence type="inferred from homology"/>